<dbReference type="EMBL" id="MDYQ01000187">
    <property type="protein sequence ID" value="PRP79335.1"/>
    <property type="molecule type" value="Genomic_DNA"/>
</dbReference>
<accession>A0A2P6N5W2</accession>
<dbReference type="InParanoid" id="A0A2P6N5W2"/>
<evidence type="ECO:0000313" key="1">
    <source>
        <dbReference type="EMBL" id="PRP79335.1"/>
    </source>
</evidence>
<sequence length="232" mass="25759">MQSPGGIQDEHALVPSLASTQCCMPSECHADHLLVCSDWALISSSSPIAKDLQRRTCLGVCFGTVSVSTSRRGRDKGVTRLVLSLTISQDKTETRQTNLVSDCLETVSVLFFLFSRDTGNEPFASTKKREETKDVEIVKLARRDRDKTSDFLSRRIRKLQDKTETRIFMSLQLAVLINSVIHPLRARDVAAPLVIHGIKSVTSRWTICHNTYKTTVASINGTMTAHQALTLV</sequence>
<proteinExistence type="predicted"/>
<evidence type="ECO:0000313" key="2">
    <source>
        <dbReference type="Proteomes" id="UP000241769"/>
    </source>
</evidence>
<protein>
    <submittedName>
        <fullName evidence="1">Uncharacterized protein</fullName>
    </submittedName>
</protein>
<reference evidence="1 2" key="1">
    <citation type="journal article" date="2018" name="Genome Biol. Evol.">
        <title>Multiple Roots of Fruiting Body Formation in Amoebozoa.</title>
        <authorList>
            <person name="Hillmann F."/>
            <person name="Forbes G."/>
            <person name="Novohradska S."/>
            <person name="Ferling I."/>
            <person name="Riege K."/>
            <person name="Groth M."/>
            <person name="Westermann M."/>
            <person name="Marz M."/>
            <person name="Spaller T."/>
            <person name="Winckler T."/>
            <person name="Schaap P."/>
            <person name="Glockner G."/>
        </authorList>
    </citation>
    <scope>NUCLEOTIDE SEQUENCE [LARGE SCALE GENOMIC DNA]</scope>
    <source>
        <strain evidence="1 2">Jena</strain>
    </source>
</reference>
<dbReference type="Proteomes" id="UP000241769">
    <property type="component" value="Unassembled WGS sequence"/>
</dbReference>
<organism evidence="1 2">
    <name type="scientific">Planoprotostelium fungivorum</name>
    <dbReference type="NCBI Taxonomy" id="1890364"/>
    <lineage>
        <taxon>Eukaryota</taxon>
        <taxon>Amoebozoa</taxon>
        <taxon>Evosea</taxon>
        <taxon>Variosea</taxon>
        <taxon>Cavosteliida</taxon>
        <taxon>Cavosteliaceae</taxon>
        <taxon>Planoprotostelium</taxon>
    </lineage>
</organism>
<dbReference type="AlphaFoldDB" id="A0A2P6N5W2"/>
<comment type="caution">
    <text evidence="1">The sequence shown here is derived from an EMBL/GenBank/DDBJ whole genome shotgun (WGS) entry which is preliminary data.</text>
</comment>
<name>A0A2P6N5W2_9EUKA</name>
<keyword evidence="2" id="KW-1185">Reference proteome</keyword>
<gene>
    <name evidence="1" type="ORF">PROFUN_12936</name>
</gene>